<proteinExistence type="predicted"/>
<keyword evidence="1" id="KW-0472">Membrane</keyword>
<feature type="transmembrane region" description="Helical" evidence="1">
    <location>
        <begin position="58"/>
        <end position="76"/>
    </location>
</feature>
<reference evidence="2 3" key="1">
    <citation type="submission" date="2018-04" db="EMBL/GenBank/DDBJ databases">
        <title>Genomic Encyclopedia of Archaeal and Bacterial Type Strains, Phase II (KMG-II): from individual species to whole genera.</title>
        <authorList>
            <person name="Goeker M."/>
        </authorList>
    </citation>
    <scope>NUCLEOTIDE SEQUENCE [LARGE SCALE GENOMIC DNA]</scope>
    <source>
        <strain evidence="2 3">DSM 25731</strain>
    </source>
</reference>
<comment type="caution">
    <text evidence="2">The sequence shown here is derived from an EMBL/GenBank/DDBJ whole genome shotgun (WGS) entry which is preliminary data.</text>
</comment>
<accession>A0A2T6C0U1</accession>
<protein>
    <submittedName>
        <fullName evidence="2">Uncharacterized protein</fullName>
    </submittedName>
</protein>
<keyword evidence="1" id="KW-0812">Transmembrane</keyword>
<name>A0A2T6C0U1_9FLAO</name>
<dbReference type="AlphaFoldDB" id="A0A2T6C0U1"/>
<evidence type="ECO:0000313" key="3">
    <source>
        <dbReference type="Proteomes" id="UP000244090"/>
    </source>
</evidence>
<dbReference type="Proteomes" id="UP000244090">
    <property type="component" value="Unassembled WGS sequence"/>
</dbReference>
<feature type="transmembrane region" description="Helical" evidence="1">
    <location>
        <begin position="34"/>
        <end position="52"/>
    </location>
</feature>
<dbReference type="EMBL" id="QBKT01000003">
    <property type="protein sequence ID" value="PTX61936.1"/>
    <property type="molecule type" value="Genomic_DNA"/>
</dbReference>
<sequence length="106" mass="12591">MEDGIEYTIEDETQEDYDYASIIKLSRQFRLRKLVGWAIRTAIVIILCISFWEYAWVKWALVFYIPLNLFGLYAILKVTNTVDTKIEEVMLKLEEFEALLAEEEEE</sequence>
<evidence type="ECO:0000313" key="2">
    <source>
        <dbReference type="EMBL" id="PTX61936.1"/>
    </source>
</evidence>
<evidence type="ECO:0000256" key="1">
    <source>
        <dbReference type="SAM" id="Phobius"/>
    </source>
</evidence>
<organism evidence="2 3">
    <name type="scientific">Kordia periserrulae</name>
    <dbReference type="NCBI Taxonomy" id="701523"/>
    <lineage>
        <taxon>Bacteria</taxon>
        <taxon>Pseudomonadati</taxon>
        <taxon>Bacteroidota</taxon>
        <taxon>Flavobacteriia</taxon>
        <taxon>Flavobacteriales</taxon>
        <taxon>Flavobacteriaceae</taxon>
        <taxon>Kordia</taxon>
    </lineage>
</organism>
<keyword evidence="3" id="KW-1185">Reference proteome</keyword>
<dbReference type="RefSeq" id="WP_108114171.1">
    <property type="nucleotide sequence ID" value="NZ_QBKT01000003.1"/>
</dbReference>
<gene>
    <name evidence="2" type="ORF">C8N46_10333</name>
</gene>
<keyword evidence="1" id="KW-1133">Transmembrane helix</keyword>